<accession>A0A951PTR4</accession>
<name>A0A951PTR4_9NOST</name>
<gene>
    <name evidence="1" type="ORF">KME32_00960</name>
</gene>
<reference evidence="1" key="2">
    <citation type="journal article" date="2022" name="Microbiol. Resour. Announc.">
        <title>Metagenome Sequencing to Explore Phylogenomics of Terrestrial Cyanobacteria.</title>
        <authorList>
            <person name="Ward R.D."/>
            <person name="Stajich J.E."/>
            <person name="Johansen J.R."/>
            <person name="Huntemann M."/>
            <person name="Clum A."/>
            <person name="Foster B."/>
            <person name="Foster B."/>
            <person name="Roux S."/>
            <person name="Palaniappan K."/>
            <person name="Varghese N."/>
            <person name="Mukherjee S."/>
            <person name="Reddy T.B.K."/>
            <person name="Daum C."/>
            <person name="Copeland A."/>
            <person name="Chen I.A."/>
            <person name="Ivanova N.N."/>
            <person name="Kyrpides N.C."/>
            <person name="Shapiro N."/>
            <person name="Eloe-Fadrosh E.A."/>
            <person name="Pietrasiak N."/>
        </authorList>
    </citation>
    <scope>NUCLEOTIDE SEQUENCE</scope>
    <source>
        <strain evidence="1">JT2-VF2</strain>
    </source>
</reference>
<organism evidence="1 2">
    <name type="scientific">Mojavia pulchra JT2-VF2</name>
    <dbReference type="NCBI Taxonomy" id="287848"/>
    <lineage>
        <taxon>Bacteria</taxon>
        <taxon>Bacillati</taxon>
        <taxon>Cyanobacteriota</taxon>
        <taxon>Cyanophyceae</taxon>
        <taxon>Nostocales</taxon>
        <taxon>Nostocaceae</taxon>
    </lineage>
</organism>
<proteinExistence type="predicted"/>
<dbReference type="EMBL" id="JAHHHN010000001">
    <property type="protein sequence ID" value="MBW4559720.1"/>
    <property type="molecule type" value="Genomic_DNA"/>
</dbReference>
<dbReference type="AlphaFoldDB" id="A0A951PTR4"/>
<comment type="caution">
    <text evidence="1">The sequence shown here is derived from an EMBL/GenBank/DDBJ whole genome shotgun (WGS) entry which is preliminary data.</text>
</comment>
<sequence length="246" mass="27743">MQINFDPKLNSEPVTETRSFEELSIVLVGNQINPTIIQPDFLKMSGIFPLDWELQQQPIVNSNMAQIVFKNGVSLIAQGRSVSFRETVSPENANQPQILNLANNFIDKLPYADYQGFSMNPKIIMVFPNGRDIGQEFIVGRLLSPGPWSSLGLAPVQAAVNFLYQLERCPLVLNLSSVEFQQADKVPLPALLFSGSFNYEVSSYGVSERVQQLKKLLANCLTDIEEFREIVKKRFWQQGDSVFPVR</sequence>
<protein>
    <submittedName>
        <fullName evidence="1">Uncharacterized protein</fullName>
    </submittedName>
</protein>
<evidence type="ECO:0000313" key="1">
    <source>
        <dbReference type="EMBL" id="MBW4559720.1"/>
    </source>
</evidence>
<dbReference type="Proteomes" id="UP000715781">
    <property type="component" value="Unassembled WGS sequence"/>
</dbReference>
<reference evidence="1" key="1">
    <citation type="submission" date="2021-05" db="EMBL/GenBank/DDBJ databases">
        <authorList>
            <person name="Pietrasiak N."/>
            <person name="Ward R."/>
            <person name="Stajich J.E."/>
            <person name="Kurbessoian T."/>
        </authorList>
    </citation>
    <scope>NUCLEOTIDE SEQUENCE</scope>
    <source>
        <strain evidence="1">JT2-VF2</strain>
    </source>
</reference>
<evidence type="ECO:0000313" key="2">
    <source>
        <dbReference type="Proteomes" id="UP000715781"/>
    </source>
</evidence>